<evidence type="ECO:0000313" key="3">
    <source>
        <dbReference type="EMBL" id="MFN6546878.1"/>
    </source>
</evidence>
<dbReference type="GeneID" id="300555179"/>
<organism evidence="3 4">
    <name type="scientific">Mycolicibacterium nivoides</name>
    <dbReference type="NCBI Taxonomy" id="2487344"/>
    <lineage>
        <taxon>Bacteria</taxon>
        <taxon>Bacillati</taxon>
        <taxon>Actinomycetota</taxon>
        <taxon>Actinomycetes</taxon>
        <taxon>Mycobacteriales</taxon>
        <taxon>Mycobacteriaceae</taxon>
        <taxon>Mycolicibacterium</taxon>
    </lineage>
</organism>
<gene>
    <name evidence="3" type="ORF">ACK4CT_27150</name>
</gene>
<feature type="chain" id="PRO_5047346520" description="PASTA domain-containing protein" evidence="2">
    <location>
        <begin position="21"/>
        <end position="96"/>
    </location>
</feature>
<sequence length="96" mass="10067">MVLAVGAGAAMMMFADVAEAAPTGTPDAQTTIGMLQAQGFRVMISKVGHGPLNQCTVNAVRPGRKSSQSQNPLVGVRTRPQQNIAPTVYVDLVCNR</sequence>
<accession>A0ABW9LFV9</accession>
<evidence type="ECO:0000313" key="4">
    <source>
        <dbReference type="Proteomes" id="UP001635816"/>
    </source>
</evidence>
<proteinExistence type="predicted"/>
<feature type="signal peptide" evidence="2">
    <location>
        <begin position="1"/>
        <end position="20"/>
    </location>
</feature>
<dbReference type="Proteomes" id="UP001635816">
    <property type="component" value="Unassembled WGS sequence"/>
</dbReference>
<keyword evidence="2" id="KW-0732">Signal</keyword>
<evidence type="ECO:0000256" key="2">
    <source>
        <dbReference type="SAM" id="SignalP"/>
    </source>
</evidence>
<evidence type="ECO:0008006" key="5">
    <source>
        <dbReference type="Google" id="ProtNLM"/>
    </source>
</evidence>
<reference evidence="3 4" key="1">
    <citation type="submission" date="2024-12" db="EMBL/GenBank/DDBJ databases">
        <title>The coexistence of Mycolicibacterium septicum and Mycolicibacterium nivoides in clinical samples.</title>
        <authorList>
            <person name="Wang C."/>
            <person name="Feng Y."/>
            <person name="Zong Z."/>
        </authorList>
    </citation>
    <scope>NUCLEOTIDE SEQUENCE [LARGE SCALE GENOMIC DNA]</scope>
    <source>
        <strain evidence="3 4">120309</strain>
    </source>
</reference>
<dbReference type="EMBL" id="JBKBDD010000012">
    <property type="protein sequence ID" value="MFN6546878.1"/>
    <property type="molecule type" value="Genomic_DNA"/>
</dbReference>
<protein>
    <recommendedName>
        <fullName evidence="5">PASTA domain-containing protein</fullName>
    </recommendedName>
</protein>
<keyword evidence="4" id="KW-1185">Reference proteome</keyword>
<name>A0ABW9LFV9_9MYCO</name>
<evidence type="ECO:0000256" key="1">
    <source>
        <dbReference type="SAM" id="MobiDB-lite"/>
    </source>
</evidence>
<comment type="caution">
    <text evidence="3">The sequence shown here is derived from an EMBL/GenBank/DDBJ whole genome shotgun (WGS) entry which is preliminary data.</text>
</comment>
<dbReference type="RefSeq" id="WP_090434389.1">
    <property type="nucleotide sequence ID" value="NZ_CP034072.1"/>
</dbReference>
<feature type="region of interest" description="Disordered" evidence="1">
    <location>
        <begin position="57"/>
        <end position="78"/>
    </location>
</feature>